<dbReference type="InterPro" id="IPR007991">
    <property type="entry name" value="RNA_pol_I_trans_ini_fac_RRN3"/>
</dbReference>
<evidence type="ECO:0008006" key="4">
    <source>
        <dbReference type="Google" id="ProtNLM"/>
    </source>
</evidence>
<evidence type="ECO:0000256" key="1">
    <source>
        <dbReference type="ARBA" id="ARBA00010098"/>
    </source>
</evidence>
<dbReference type="AlphaFoldDB" id="H2KTR2"/>
<dbReference type="EMBL" id="DF143931">
    <property type="protein sequence ID" value="GAA43139.2"/>
    <property type="molecule type" value="Genomic_DNA"/>
</dbReference>
<accession>H2KTR2</accession>
<reference evidence="2" key="1">
    <citation type="journal article" date="2011" name="Genome Biol.">
        <title>The draft genome of the carcinogenic human liver fluke Clonorchis sinensis.</title>
        <authorList>
            <person name="Wang X."/>
            <person name="Chen W."/>
            <person name="Huang Y."/>
            <person name="Sun J."/>
            <person name="Men J."/>
            <person name="Liu H."/>
            <person name="Luo F."/>
            <person name="Guo L."/>
            <person name="Lv X."/>
            <person name="Deng C."/>
            <person name="Zhou C."/>
            <person name="Fan Y."/>
            <person name="Li X."/>
            <person name="Huang L."/>
            <person name="Hu Y."/>
            <person name="Liang C."/>
            <person name="Hu X."/>
            <person name="Xu J."/>
            <person name="Yu X."/>
        </authorList>
    </citation>
    <scope>NUCLEOTIDE SEQUENCE [LARGE SCALE GENOMIC DNA]</scope>
    <source>
        <strain evidence="2">Henan</strain>
    </source>
</reference>
<dbReference type="PANTHER" id="PTHR12790">
    <property type="entry name" value="TRANSCRIPTION INITIATION FACTOR IA RRN3"/>
    <property type="match status" value="1"/>
</dbReference>
<proteinExistence type="inferred from homology"/>
<organism evidence="2 3">
    <name type="scientific">Clonorchis sinensis</name>
    <name type="common">Chinese liver fluke</name>
    <dbReference type="NCBI Taxonomy" id="79923"/>
    <lineage>
        <taxon>Eukaryota</taxon>
        <taxon>Metazoa</taxon>
        <taxon>Spiralia</taxon>
        <taxon>Lophotrochozoa</taxon>
        <taxon>Platyhelminthes</taxon>
        <taxon>Trematoda</taxon>
        <taxon>Digenea</taxon>
        <taxon>Opisthorchiida</taxon>
        <taxon>Opisthorchiata</taxon>
        <taxon>Opisthorchiidae</taxon>
        <taxon>Clonorchis</taxon>
    </lineage>
</organism>
<dbReference type="Proteomes" id="UP000008909">
    <property type="component" value="Unassembled WGS sequence"/>
</dbReference>
<sequence>MSPTLPTYRPWTELQCVGSSRPFTAALTEVVQQSVTPTRYRAGQQPSLLDLVITNERHFVDQVTINAPLGHSDHCVLTFDFICYWARNPEPQTWIRNFCRADFSGMRIFLNQVKLGPASVEDLYRTIVQKVHEADAMFVPKKPARSRMSRKLPKRIRRLLEKRSQLFLKKLTTGDTEDELAFRKMRNRCKSEIRQWNIRKQATILDLARKNRNVLLKYMRHRRRNKPSAFSLRDRNGEPTSDPIVVSEFYRDHYAGERQLLNDKNKTVLGTLGEGLDPVYHCSVIQRDTMQLDLNSSLDEIILAVQNWNSNAFLGFTPCLHKLSCPQDHPVDKLCSLLEVLCTQVKLLPSTMISELLQTVSDPAIWIYCDPSLSSAMINFLTELAVNFTALLSDVCDICVQLILMKPIVANPKGCRIQAPICSMVALSFTASLLSIVPQSEATLTDRIVSKFPGWRKPLSELILTSSNVLCLIASQSTARWLSIPNICSLLGTIFKLIVDLELSSDHHSHTVPEQSSLSNEPENLCMSALQNRVYEIVEQVTAKEGTSVSKLEMLTWIVMTQLRTVCTRAAPNSLDTNNLDWSVLCSVFKRMKSLFAQFVLPVNIRIEAFPLLCLYTASLRGGLMINWTEFLWNTIKDDQQDCGTRVAAVAYLASLLSRIRTCPSDLVIELLHDMTRWCVDYVYRNRGLIVVTNGAELLVTEHRIYYAVCDAIFYIIVQLHATLLDNEYYRASCETLPLAQIMLSPLSPLENTPADLRWAFERIVSMYHLSCASMSVSPVFSIVDRTSGDVLPTTLDSCLLADIRPSQLFSLPFQSKLCLIKPFVQHLFRDFVLGKRFSAATDASSKTNTGRKAKRKRQSYQGVDVRKLARIAGGDF</sequence>
<keyword evidence="3" id="KW-1185">Reference proteome</keyword>
<name>H2KTR2_CLOSI</name>
<protein>
    <recommendedName>
        <fullName evidence="4">RNA-directed DNA polymerase from mobile element jockey</fullName>
    </recommendedName>
</protein>
<evidence type="ECO:0000313" key="2">
    <source>
        <dbReference type="EMBL" id="GAA43139.2"/>
    </source>
</evidence>
<dbReference type="GO" id="GO:0001181">
    <property type="term" value="F:RNA polymerase I general transcription initiation factor activity"/>
    <property type="evidence" value="ECO:0007669"/>
    <property type="project" value="InterPro"/>
</dbReference>
<dbReference type="GO" id="GO:0001042">
    <property type="term" value="F:RNA polymerase I core binding"/>
    <property type="evidence" value="ECO:0007669"/>
    <property type="project" value="TreeGrafter"/>
</dbReference>
<evidence type="ECO:0000313" key="3">
    <source>
        <dbReference type="Proteomes" id="UP000008909"/>
    </source>
</evidence>
<dbReference type="Pfam" id="PF05327">
    <property type="entry name" value="RRN3"/>
    <property type="match status" value="1"/>
</dbReference>
<dbReference type="PANTHER" id="PTHR12790:SF0">
    <property type="entry name" value="RNA POLYMERASE I-SPECIFIC TRANSCRIPTION INITIATION FACTOR RRN3-RELATED"/>
    <property type="match status" value="1"/>
</dbReference>
<dbReference type="GO" id="GO:0005634">
    <property type="term" value="C:nucleus"/>
    <property type="evidence" value="ECO:0007669"/>
    <property type="project" value="TreeGrafter"/>
</dbReference>
<comment type="similarity">
    <text evidence="1">Belongs to the RRN3 family.</text>
</comment>
<gene>
    <name evidence="2" type="ORF">CLF_105888</name>
</gene>
<dbReference type="GO" id="GO:0006361">
    <property type="term" value="P:transcription initiation at RNA polymerase I promoter"/>
    <property type="evidence" value="ECO:0007669"/>
    <property type="project" value="InterPro"/>
</dbReference>